<dbReference type="HOGENOM" id="CLU_2962539_0_0_1"/>
<proteinExistence type="predicted"/>
<dbReference type="InParanoid" id="L7K074"/>
<dbReference type="Proteomes" id="UP000011185">
    <property type="component" value="Unassembled WGS sequence"/>
</dbReference>
<accession>L7K074</accession>
<dbReference type="AlphaFoldDB" id="L7K074"/>
<reference evidence="1 2" key="1">
    <citation type="journal article" date="2012" name="PLoS Pathog.">
        <title>The genome of the obligate intracellular parasite Trachipleistophora hominis: new insights into microsporidian genome dynamics and reductive evolution.</title>
        <authorList>
            <person name="Heinz E."/>
            <person name="Williams T.A."/>
            <person name="Nakjang S."/>
            <person name="Noel C.J."/>
            <person name="Swan D.C."/>
            <person name="Goldberg A.V."/>
            <person name="Harris S.R."/>
            <person name="Weinmaier T."/>
            <person name="Markert S."/>
            <person name="Becher D."/>
            <person name="Bernhardt J."/>
            <person name="Dagan T."/>
            <person name="Hacker C."/>
            <person name="Lucocq J.M."/>
            <person name="Schweder T."/>
            <person name="Rattei T."/>
            <person name="Hall N."/>
            <person name="Hirt R.P."/>
            <person name="Embley T.M."/>
        </authorList>
    </citation>
    <scope>NUCLEOTIDE SEQUENCE [LARGE SCALE GENOMIC DNA]</scope>
</reference>
<sequence length="59" mass="6972">MIAVLQALFNLKNYRAAMEEIQPEQNTIESILKSIYKEMVERRGKSMTIDGYRKKICNY</sequence>
<evidence type="ECO:0000313" key="2">
    <source>
        <dbReference type="Proteomes" id="UP000011185"/>
    </source>
</evidence>
<dbReference type="VEuPathDB" id="MicrosporidiaDB:THOM_0260"/>
<name>L7K074_TRAHO</name>
<gene>
    <name evidence="1" type="ORF">THOM_0260</name>
</gene>
<protein>
    <submittedName>
        <fullName evidence="1">Uncharacterized protein</fullName>
    </submittedName>
</protein>
<evidence type="ECO:0000313" key="1">
    <source>
        <dbReference type="EMBL" id="ELQ76751.1"/>
    </source>
</evidence>
<keyword evidence="2" id="KW-1185">Reference proteome</keyword>
<organism evidence="1 2">
    <name type="scientific">Trachipleistophora hominis</name>
    <name type="common">Microsporidian parasite</name>
    <dbReference type="NCBI Taxonomy" id="72359"/>
    <lineage>
        <taxon>Eukaryota</taxon>
        <taxon>Fungi</taxon>
        <taxon>Fungi incertae sedis</taxon>
        <taxon>Microsporidia</taxon>
        <taxon>Pleistophoridae</taxon>
        <taxon>Trachipleistophora</taxon>
    </lineage>
</organism>
<dbReference type="EMBL" id="JH993818">
    <property type="protein sequence ID" value="ELQ76751.1"/>
    <property type="molecule type" value="Genomic_DNA"/>
</dbReference>